<evidence type="ECO:0000313" key="3">
    <source>
        <dbReference type="Proteomes" id="UP000054399"/>
    </source>
</evidence>
<proteinExistence type="predicted"/>
<feature type="compositionally biased region" description="Low complexity" evidence="1">
    <location>
        <begin position="1"/>
        <end position="11"/>
    </location>
</feature>
<gene>
    <name evidence="2" type="ORF">I308_100807</name>
</gene>
<reference evidence="2" key="1">
    <citation type="submission" date="2015-01" db="EMBL/GenBank/DDBJ databases">
        <authorList>
            <consortium name="The Broad Institute Genomics Platform"/>
            <person name="Cuomo C."/>
            <person name="Litvintseva A."/>
            <person name="Chen Y."/>
            <person name="Heitman J."/>
            <person name="Sun S."/>
            <person name="Springer D."/>
            <person name="Dromer F."/>
            <person name="Young S."/>
            <person name="Zeng Q."/>
            <person name="Gargeya S."/>
            <person name="Abouelleil A."/>
            <person name="Alvarado L."/>
            <person name="Chapman S.B."/>
            <person name="Gainer-Dewar J."/>
            <person name="Goldberg J."/>
            <person name="Griggs A."/>
            <person name="Gujja S."/>
            <person name="Hansen M."/>
            <person name="Howarth C."/>
            <person name="Imamovic A."/>
            <person name="Larimer J."/>
            <person name="Murphy C."/>
            <person name="Naylor J."/>
            <person name="Pearson M."/>
            <person name="Priest M."/>
            <person name="Roberts A."/>
            <person name="Saif S."/>
            <person name="Shea T."/>
            <person name="Sykes S."/>
            <person name="Wortman J."/>
            <person name="Nusbaum C."/>
            <person name="Birren B."/>
        </authorList>
    </citation>
    <scope>NUCLEOTIDE SEQUENCE</scope>
    <source>
        <strain evidence="2">IND107</strain>
    </source>
</reference>
<evidence type="ECO:0000313" key="2">
    <source>
        <dbReference type="EMBL" id="KAL0255996.1"/>
    </source>
</evidence>
<keyword evidence="3" id="KW-1185">Reference proteome</keyword>
<name>A0ABR3C8C5_9TREE</name>
<dbReference type="RefSeq" id="XP_066617273.1">
    <property type="nucleotide sequence ID" value="XM_066755372.1"/>
</dbReference>
<feature type="region of interest" description="Disordered" evidence="1">
    <location>
        <begin position="1"/>
        <end position="65"/>
    </location>
</feature>
<comment type="caution">
    <text evidence="2">The sequence shown here is derived from an EMBL/GenBank/DDBJ whole genome shotgun (WGS) entry which is preliminary data.</text>
</comment>
<feature type="compositionally biased region" description="Low complexity" evidence="1">
    <location>
        <begin position="18"/>
        <end position="30"/>
    </location>
</feature>
<evidence type="ECO:0000256" key="1">
    <source>
        <dbReference type="SAM" id="MobiDB-lite"/>
    </source>
</evidence>
<dbReference type="GeneID" id="91987665"/>
<dbReference type="InterPro" id="IPR046521">
    <property type="entry name" value="DUF6698"/>
</dbReference>
<sequence>MQRPQSAQSSSSKRRRSSAQASQTQTDASANLGLQHTASSSKRLKKNPVVSDEDGTPTAEDNWWTDRKTDWEKDCGGESHQSSFAFSKIGSPPGLAKCTTGAGDGEGSSQFMLQQATWISPTLISVVIENAIVPITTSGTRYSKVDMAQDLSLGPSLEDNTVYGAVARYTHHHAMDAKHMDVSGVRQNFSQILSSAKLRDEGNVVLRLDHHGYDKETHGRFKTEIPAGLNVPLNERSLFMADKASFMASKLDEQDGRSSDIDMSELPGCLPSFLFSWPPQDDGDYQASFLRSELVARVLQVLNLGQATLNMSSRYGAPITAQRSKATASSIATIMYASPIVHFVLSVAPKIYNVDVAAHDAVYHFRIFFFRGLEDVEQQAIIDFCDEHAGDDQK</sequence>
<accession>A0ABR3C8C5</accession>
<dbReference type="EMBL" id="ATAM02000001">
    <property type="protein sequence ID" value="KAL0255996.1"/>
    <property type="molecule type" value="Genomic_DNA"/>
</dbReference>
<organism evidence="2 3">
    <name type="scientific">Cryptococcus tetragattii IND107</name>
    <dbReference type="NCBI Taxonomy" id="1296105"/>
    <lineage>
        <taxon>Eukaryota</taxon>
        <taxon>Fungi</taxon>
        <taxon>Dikarya</taxon>
        <taxon>Basidiomycota</taxon>
        <taxon>Agaricomycotina</taxon>
        <taxon>Tremellomycetes</taxon>
        <taxon>Tremellales</taxon>
        <taxon>Cryptococcaceae</taxon>
        <taxon>Cryptococcus</taxon>
        <taxon>Cryptococcus gattii species complex</taxon>
    </lineage>
</organism>
<dbReference type="Pfam" id="PF20414">
    <property type="entry name" value="DUF6698"/>
    <property type="match status" value="1"/>
</dbReference>
<reference evidence="2" key="2">
    <citation type="submission" date="2024-01" db="EMBL/GenBank/DDBJ databases">
        <title>Comparative genomics of Cryptococcus and Kwoniella reveals pathogenesis evolution and contrasting modes of karyotype evolution via chromosome fusion or intercentromeric recombination.</title>
        <authorList>
            <person name="Coelho M.A."/>
            <person name="David-Palma M."/>
            <person name="Shea T."/>
            <person name="Bowers K."/>
            <person name="Mcginley-Smith S."/>
            <person name="Mohammad A.W."/>
            <person name="Gnirke A."/>
            <person name="Yurkov A.M."/>
            <person name="Nowrousian M."/>
            <person name="Sun S."/>
            <person name="Cuomo C.A."/>
            <person name="Heitman J."/>
        </authorList>
    </citation>
    <scope>NUCLEOTIDE SEQUENCE</scope>
    <source>
        <strain evidence="2">IND107</strain>
    </source>
</reference>
<protein>
    <submittedName>
        <fullName evidence="2">Uncharacterized protein</fullName>
    </submittedName>
</protein>
<dbReference type="Proteomes" id="UP000054399">
    <property type="component" value="Unassembled WGS sequence"/>
</dbReference>
<feature type="compositionally biased region" description="Polar residues" evidence="1">
    <location>
        <begin position="32"/>
        <end position="41"/>
    </location>
</feature>